<reference evidence="6 7" key="1">
    <citation type="journal article" date="2017" name="Nature">
        <title>The Apostasia genome and the evolution of orchids.</title>
        <authorList>
            <person name="Zhang G.Q."/>
            <person name="Liu K.W."/>
            <person name="Li Z."/>
            <person name="Lohaus R."/>
            <person name="Hsiao Y.Y."/>
            <person name="Niu S.C."/>
            <person name="Wang J.Y."/>
            <person name="Lin Y.C."/>
            <person name="Xu Q."/>
            <person name="Chen L.J."/>
            <person name="Yoshida K."/>
            <person name="Fujiwara S."/>
            <person name="Wang Z.W."/>
            <person name="Zhang Y.Q."/>
            <person name="Mitsuda N."/>
            <person name="Wang M."/>
            <person name="Liu G.H."/>
            <person name="Pecoraro L."/>
            <person name="Huang H.X."/>
            <person name="Xiao X.J."/>
            <person name="Lin M."/>
            <person name="Wu X.Y."/>
            <person name="Wu W.L."/>
            <person name="Chen Y.Y."/>
            <person name="Chang S.B."/>
            <person name="Sakamoto S."/>
            <person name="Ohme-Takagi M."/>
            <person name="Yagi M."/>
            <person name="Zeng S.J."/>
            <person name="Shen C.Y."/>
            <person name="Yeh C.M."/>
            <person name="Luo Y.B."/>
            <person name="Tsai W.C."/>
            <person name="Van de Peer Y."/>
            <person name="Liu Z.J."/>
        </authorList>
    </citation>
    <scope>NUCLEOTIDE SEQUENCE [LARGE SCALE GENOMIC DNA]</scope>
    <source>
        <strain evidence="7">cv. Shenzhen</strain>
        <tissue evidence="6">Stem</tissue>
    </source>
</reference>
<feature type="region of interest" description="Disordered" evidence="5">
    <location>
        <begin position="515"/>
        <end position="555"/>
    </location>
</feature>
<name>A0A2I0BDA2_9ASPA</name>
<dbReference type="InterPro" id="IPR010301">
    <property type="entry name" value="RRP1"/>
</dbReference>
<proteinExistence type="inferred from homology"/>
<dbReference type="GO" id="GO:0030688">
    <property type="term" value="C:preribosome, small subunit precursor"/>
    <property type="evidence" value="ECO:0007669"/>
    <property type="project" value="InterPro"/>
</dbReference>
<dbReference type="EMBL" id="KZ451889">
    <property type="protein sequence ID" value="PKA65782.1"/>
    <property type="molecule type" value="Genomic_DNA"/>
</dbReference>
<evidence type="ECO:0000256" key="4">
    <source>
        <dbReference type="ARBA" id="ARBA00023242"/>
    </source>
</evidence>
<comment type="similarity">
    <text evidence="2">Belongs to the RRP1 family.</text>
</comment>
<feature type="region of interest" description="Disordered" evidence="5">
    <location>
        <begin position="313"/>
        <end position="401"/>
    </location>
</feature>
<feature type="compositionally biased region" description="Basic and acidic residues" evidence="5">
    <location>
        <begin position="346"/>
        <end position="356"/>
    </location>
</feature>
<evidence type="ECO:0000256" key="2">
    <source>
        <dbReference type="ARBA" id="ARBA00006374"/>
    </source>
</evidence>
<evidence type="ECO:0000313" key="6">
    <source>
        <dbReference type="EMBL" id="PKA65782.1"/>
    </source>
</evidence>
<evidence type="ECO:0000256" key="5">
    <source>
        <dbReference type="SAM" id="MobiDB-lite"/>
    </source>
</evidence>
<dbReference type="OrthoDB" id="2019504at2759"/>
<feature type="region of interest" description="Disordered" evidence="5">
    <location>
        <begin position="454"/>
        <end position="480"/>
    </location>
</feature>
<protein>
    <recommendedName>
        <fullName evidence="8">Ribosomal RNA processing protein 1 like</fullName>
    </recommendedName>
</protein>
<feature type="compositionally biased region" description="Polar residues" evidence="5">
    <location>
        <begin position="357"/>
        <end position="367"/>
    </location>
</feature>
<evidence type="ECO:0008006" key="8">
    <source>
        <dbReference type="Google" id="ProtNLM"/>
    </source>
</evidence>
<gene>
    <name evidence="6" type="ORF">AXF42_Ash017306</name>
</gene>
<dbReference type="AlphaFoldDB" id="A0A2I0BDA2"/>
<keyword evidence="3" id="KW-0698">rRNA processing</keyword>
<keyword evidence="7" id="KW-1185">Reference proteome</keyword>
<dbReference type="PANTHER" id="PTHR13026">
    <property type="entry name" value="NNP-1 PROTEIN NOVEL NUCLEAR PROTEIN 1 NOP52"/>
    <property type="match status" value="1"/>
</dbReference>
<accession>A0A2I0BDA2</accession>
<sequence>MEPAEITGAAIAKRLASCNQSSRNRAVRLLSSWLPNQLGDPSTAAGVSDGELVKIWKGLFFCVWHSDKLPAQVELINCLAALLSSLPPALAGRYLDAFLVTIRREWSGIDYFRLDKFYLLIRRFLRHFFLLLSKNSWDPELTAHTVGILSRRSLVSLDMIPASGVNYHISEIFLDEIVEFLPLASGALQLLLKPFFTVLQTKADKVLVYKIKFNIFDRLAENGAALLNGAESGSDVEKLGKIALFMGFSKIFFELASASDTQQSNRKVLFALYEKYLKLEKDHEKSGINFSLENLDVGNSLPESEATVKASQVLAVGNVHDDRKDEPEESSSWKKKLKAGRNASDVIEKKGKEKGQSVDSFIKSNGTHSEKKSKSRKKKKKLKKLTHSGMEGNGAEATLGGTDASINSSNCVGVPDNGDGDSSDSRSVFAIDGTLLSNLQKKFEIIAAEAGLASSSKSFSTPANGVVAKKRKRAKSADAKRTLISAADVDEEGEAGKSEDRGIKKVRFSMKNNLIWKPQNPLPPQDLRLPPSVIPRGSAMKKGVSPGPIKETPPSLRKIKVKGSSVKKGRKTLKTLSPTVKRLRMLQSLSA</sequence>
<dbReference type="Pfam" id="PF05997">
    <property type="entry name" value="Nop52"/>
    <property type="match status" value="1"/>
</dbReference>
<feature type="compositionally biased region" description="Polar residues" evidence="5">
    <location>
        <begin position="454"/>
        <end position="463"/>
    </location>
</feature>
<feature type="compositionally biased region" description="Basic residues" evidence="5">
    <location>
        <begin position="371"/>
        <end position="386"/>
    </location>
</feature>
<evidence type="ECO:0000313" key="7">
    <source>
        <dbReference type="Proteomes" id="UP000236161"/>
    </source>
</evidence>
<dbReference type="STRING" id="1088818.A0A2I0BDA2"/>
<evidence type="ECO:0000256" key="3">
    <source>
        <dbReference type="ARBA" id="ARBA00022552"/>
    </source>
</evidence>
<evidence type="ECO:0000256" key="1">
    <source>
        <dbReference type="ARBA" id="ARBA00004123"/>
    </source>
</evidence>
<keyword evidence="4" id="KW-0539">Nucleus</keyword>
<comment type="subcellular location">
    <subcellularLocation>
        <location evidence="1">Nucleus</location>
    </subcellularLocation>
</comment>
<dbReference type="PANTHER" id="PTHR13026:SF0">
    <property type="entry name" value="RIBOSOMAL RNA PROCESSING 1B"/>
    <property type="match status" value="1"/>
</dbReference>
<dbReference type="Proteomes" id="UP000236161">
    <property type="component" value="Unassembled WGS sequence"/>
</dbReference>
<organism evidence="6 7">
    <name type="scientific">Apostasia shenzhenica</name>
    <dbReference type="NCBI Taxonomy" id="1088818"/>
    <lineage>
        <taxon>Eukaryota</taxon>
        <taxon>Viridiplantae</taxon>
        <taxon>Streptophyta</taxon>
        <taxon>Embryophyta</taxon>
        <taxon>Tracheophyta</taxon>
        <taxon>Spermatophyta</taxon>
        <taxon>Magnoliopsida</taxon>
        <taxon>Liliopsida</taxon>
        <taxon>Asparagales</taxon>
        <taxon>Orchidaceae</taxon>
        <taxon>Apostasioideae</taxon>
        <taxon>Apostasia</taxon>
    </lineage>
</organism>
<dbReference type="GO" id="GO:0005634">
    <property type="term" value="C:nucleus"/>
    <property type="evidence" value="ECO:0007669"/>
    <property type="project" value="UniProtKB-SubCell"/>
</dbReference>
<dbReference type="GO" id="GO:0006364">
    <property type="term" value="P:rRNA processing"/>
    <property type="evidence" value="ECO:0007669"/>
    <property type="project" value="UniProtKB-KW"/>
</dbReference>